<gene>
    <name evidence="1" type="ORF">KF715C_pC1080</name>
</gene>
<keyword evidence="1" id="KW-0614">Plasmid</keyword>
<name>A0A1L7NQ11_PSEPU</name>
<organism evidence="1 2">
    <name type="scientific">Pseudomonas putida</name>
    <name type="common">Arthrobacter siderocapsulatus</name>
    <dbReference type="NCBI Taxonomy" id="303"/>
    <lineage>
        <taxon>Bacteria</taxon>
        <taxon>Pseudomonadati</taxon>
        <taxon>Pseudomonadota</taxon>
        <taxon>Gammaproteobacteria</taxon>
        <taxon>Pseudomonadales</taxon>
        <taxon>Pseudomonadaceae</taxon>
        <taxon>Pseudomonas</taxon>
    </lineage>
</organism>
<dbReference type="Proteomes" id="UP000218731">
    <property type="component" value="Plasmid pKF715C"/>
</dbReference>
<dbReference type="EMBL" id="AP015032">
    <property type="protein sequence ID" value="BAW27541.1"/>
    <property type="molecule type" value="Genomic_DNA"/>
</dbReference>
<accession>A0A1L7NQ11</accession>
<proteinExistence type="predicted"/>
<geneLocation type="plasmid" evidence="2">
    <name>pkf715c dna</name>
</geneLocation>
<evidence type="ECO:0000313" key="1">
    <source>
        <dbReference type="EMBL" id="BAW27541.1"/>
    </source>
</evidence>
<reference evidence="1 2" key="1">
    <citation type="submission" date="2015-11" db="EMBL/GenBank/DDBJ databases">
        <title>Complete genome sequencing of a biphenyl-degrading bacterium, Pseudomonas putida KF715 (=NBRC110667).</title>
        <authorList>
            <person name="Suenaga H."/>
            <person name="Fujihara N."/>
            <person name="Watanabe T."/>
            <person name="Hirose J."/>
            <person name="Kimura N."/>
            <person name="Yamazoe A."/>
            <person name="Hosoyama A."/>
            <person name="Shimodaira J."/>
            <person name="Furukawa K."/>
        </authorList>
    </citation>
    <scope>NUCLEOTIDE SEQUENCE [LARGE SCALE GENOMIC DNA]</scope>
    <source>
        <strain evidence="1 2">KF715</strain>
        <plasmid evidence="2">Plasmid pkf715c dna</plasmid>
    </source>
</reference>
<dbReference type="AlphaFoldDB" id="A0A1L7NQ11"/>
<sequence>MSAAVWVIQDGRSLIGDRMSFWAKDGRGYTTDLDKAEHWTQEAAQARNISRETNIPWPLAYLEQHAETAVDCQYLRQEAVEEGLQTAQRGYLYANKAWNGNDLYWLTDNGNITSNFARAHAFPIGIARSMAKPGHHNVCLVPAAVAEQLARKVVPSGAVQIGIALQGTGVVLAKPARVQSTFRCGYCGVFINRHQVGAGCPKCRRTNLP</sequence>
<evidence type="ECO:0000313" key="2">
    <source>
        <dbReference type="Proteomes" id="UP000218731"/>
    </source>
</evidence>
<dbReference type="RefSeq" id="WP_096427251.1">
    <property type="nucleotide sequence ID" value="NZ_AP015032.1"/>
</dbReference>
<protein>
    <submittedName>
        <fullName evidence="1">Uncharacterized protein</fullName>
    </submittedName>
</protein>